<accession>A0A1B6GMY4</accession>
<feature type="non-terminal residue" evidence="1">
    <location>
        <position position="1"/>
    </location>
</feature>
<reference evidence="1" key="1">
    <citation type="submission" date="2015-11" db="EMBL/GenBank/DDBJ databases">
        <title>De novo transcriptome assembly of four potential Pierce s Disease insect vectors from Arizona vineyards.</title>
        <authorList>
            <person name="Tassone E.E."/>
        </authorList>
    </citation>
    <scope>NUCLEOTIDE SEQUENCE</scope>
</reference>
<protein>
    <recommendedName>
        <fullName evidence="2">Transposase</fullName>
    </recommendedName>
</protein>
<organism evidence="1">
    <name type="scientific">Cuerna arida</name>
    <dbReference type="NCBI Taxonomy" id="1464854"/>
    <lineage>
        <taxon>Eukaryota</taxon>
        <taxon>Metazoa</taxon>
        <taxon>Ecdysozoa</taxon>
        <taxon>Arthropoda</taxon>
        <taxon>Hexapoda</taxon>
        <taxon>Insecta</taxon>
        <taxon>Pterygota</taxon>
        <taxon>Neoptera</taxon>
        <taxon>Paraneoptera</taxon>
        <taxon>Hemiptera</taxon>
        <taxon>Auchenorrhyncha</taxon>
        <taxon>Membracoidea</taxon>
        <taxon>Cicadellidae</taxon>
        <taxon>Cicadellinae</taxon>
        <taxon>Proconiini</taxon>
        <taxon>Cuerna</taxon>
    </lineage>
</organism>
<gene>
    <name evidence="1" type="ORF">g.1791</name>
</gene>
<feature type="non-terminal residue" evidence="1">
    <location>
        <position position="142"/>
    </location>
</feature>
<name>A0A1B6GMY4_9HEMI</name>
<proteinExistence type="predicted"/>
<dbReference type="AlphaFoldDB" id="A0A1B6GMY4"/>
<sequence>YTGFQLKWFDEKQRVYSERALARLRLDKYAAGQKTMNRIVKEFFAKEDDAKTLVVYGAGYEFMNTASFKGHRKFRHNELLRRLRAERNVSVPVIDEAFTTKNCSNCFERGVTKRLTVSNRLTATRTAVRVVAARTGTITAHA</sequence>
<evidence type="ECO:0000313" key="1">
    <source>
        <dbReference type="EMBL" id="JAS63795.1"/>
    </source>
</evidence>
<evidence type="ECO:0008006" key="2">
    <source>
        <dbReference type="Google" id="ProtNLM"/>
    </source>
</evidence>
<dbReference type="EMBL" id="GECZ01005974">
    <property type="protein sequence ID" value="JAS63795.1"/>
    <property type="molecule type" value="Transcribed_RNA"/>
</dbReference>